<dbReference type="Pfam" id="PF25969">
    <property type="entry name" value="NUDT9_N"/>
    <property type="match status" value="1"/>
</dbReference>
<keyword evidence="3" id="KW-0378">Hydrolase</keyword>
<feature type="region of interest" description="Disordered" evidence="1">
    <location>
        <begin position="45"/>
        <end position="67"/>
    </location>
</feature>
<dbReference type="InterPro" id="IPR015797">
    <property type="entry name" value="NUDIX_hydrolase-like_dom_sf"/>
</dbReference>
<dbReference type="PANTHER" id="PTHR13030">
    <property type="entry name" value="NUDIX HYDROLASE"/>
    <property type="match status" value="1"/>
</dbReference>
<feature type="domain" description="Nudix hydrolase" evidence="2">
    <location>
        <begin position="120"/>
        <end position="215"/>
    </location>
</feature>
<dbReference type="EMBL" id="KZ349684">
    <property type="protein sequence ID" value="PIO64667.1"/>
    <property type="molecule type" value="Genomic_DNA"/>
</dbReference>
<dbReference type="PANTHER" id="PTHR13030:SF8">
    <property type="entry name" value="ADP-RIBOSE PYROPHOSPHATASE, MITOCHONDRIAL"/>
    <property type="match status" value="1"/>
</dbReference>
<keyword evidence="4" id="KW-1185">Reference proteome</keyword>
<dbReference type="InterPro" id="IPR000086">
    <property type="entry name" value="NUDIX_hydrolase_dom"/>
</dbReference>
<sequence length="215" mass="23914">MESRSAREESTPFFATSFASDVPYLRSNIYRFNVPDEKVGWSVPFPEYDPPDHTDPKAVGKSWSDPDPQAADNIRWNAIDGKINRKSFICDYSFDSMSRPMNPMGRTGLRGRGLLGRWGPNHAADPLVTRIKDGKLQFVAIKRSDTGEWALPGGMVDAGEEVSQTLKREFSEEALGGKAADDAVHAKWISVDSKEPLYATHEEFVALLKSVHGIQ</sequence>
<dbReference type="InterPro" id="IPR039989">
    <property type="entry name" value="NUDT9"/>
</dbReference>
<dbReference type="GO" id="GO:0047631">
    <property type="term" value="F:ADP-ribose diphosphatase activity"/>
    <property type="evidence" value="ECO:0007669"/>
    <property type="project" value="InterPro"/>
</dbReference>
<evidence type="ECO:0000259" key="2">
    <source>
        <dbReference type="PROSITE" id="PS51462"/>
    </source>
</evidence>
<evidence type="ECO:0000313" key="4">
    <source>
        <dbReference type="Proteomes" id="UP000230423"/>
    </source>
</evidence>
<dbReference type="AlphaFoldDB" id="A0A2G9U341"/>
<evidence type="ECO:0000313" key="3">
    <source>
        <dbReference type="EMBL" id="PIO64667.1"/>
    </source>
</evidence>
<name>A0A2G9U341_TELCI</name>
<dbReference type="Pfam" id="PF00293">
    <property type="entry name" value="NUDIX"/>
    <property type="match status" value="1"/>
</dbReference>
<protein>
    <submittedName>
        <fullName evidence="3">Hydrolase, NUDIX family</fullName>
    </submittedName>
</protein>
<evidence type="ECO:0000256" key="1">
    <source>
        <dbReference type="SAM" id="MobiDB-lite"/>
    </source>
</evidence>
<gene>
    <name evidence="3" type="ORF">TELCIR_13693</name>
</gene>
<accession>A0A2G9U341</accession>
<organism evidence="3 4">
    <name type="scientific">Teladorsagia circumcincta</name>
    <name type="common">Brown stomach worm</name>
    <name type="synonym">Ostertagia circumcincta</name>
    <dbReference type="NCBI Taxonomy" id="45464"/>
    <lineage>
        <taxon>Eukaryota</taxon>
        <taxon>Metazoa</taxon>
        <taxon>Ecdysozoa</taxon>
        <taxon>Nematoda</taxon>
        <taxon>Chromadorea</taxon>
        <taxon>Rhabditida</taxon>
        <taxon>Rhabditina</taxon>
        <taxon>Rhabditomorpha</taxon>
        <taxon>Strongyloidea</taxon>
        <taxon>Trichostrongylidae</taxon>
        <taxon>Teladorsagia</taxon>
    </lineage>
</organism>
<dbReference type="OrthoDB" id="9972248at2759"/>
<dbReference type="SUPFAM" id="SSF55811">
    <property type="entry name" value="Nudix"/>
    <property type="match status" value="1"/>
</dbReference>
<reference evidence="3 4" key="1">
    <citation type="submission" date="2015-09" db="EMBL/GenBank/DDBJ databases">
        <title>Draft genome of the parasitic nematode Teladorsagia circumcincta isolate WARC Sus (inbred).</title>
        <authorList>
            <person name="Mitreva M."/>
        </authorList>
    </citation>
    <scope>NUCLEOTIDE SEQUENCE [LARGE SCALE GENOMIC DNA]</scope>
    <source>
        <strain evidence="3 4">S</strain>
    </source>
</reference>
<dbReference type="Proteomes" id="UP000230423">
    <property type="component" value="Unassembled WGS sequence"/>
</dbReference>
<dbReference type="PROSITE" id="PS51462">
    <property type="entry name" value="NUDIX"/>
    <property type="match status" value="1"/>
</dbReference>
<dbReference type="Gene3D" id="3.90.79.10">
    <property type="entry name" value="Nucleoside Triphosphate Pyrophosphohydrolase"/>
    <property type="match status" value="1"/>
</dbReference>
<proteinExistence type="predicted"/>